<dbReference type="RefSeq" id="WP_318621194.1">
    <property type="nucleotide sequence ID" value="NZ_CP137642.1"/>
</dbReference>
<feature type="transmembrane region" description="Helical" evidence="6">
    <location>
        <begin position="372"/>
        <end position="391"/>
    </location>
</feature>
<dbReference type="GO" id="GO:0005886">
    <property type="term" value="C:plasma membrane"/>
    <property type="evidence" value="ECO:0007669"/>
    <property type="project" value="UniProtKB-SubCell"/>
</dbReference>
<sequence>MAYQHENCLLVDGKHRAAYTVILLFGVISLFGDIIYEGARSVAGPYLYLLGAGALAVGVVSGLGEFLGYALRLASGYLADATRHYWAFTFIGYGMLVAVPLLALAGSWEIAALLLILERVGKGIRVPARDAILSNATAAVGRGWGFAVHEALDQIGAIVGPLLFAAIFLLDGDYRGGFALLAVPFVLMILALLFARRRVPEPTSLEGSGPAPGEALSSPRTLLPYGVFTALTMAGFATFPVIAYHFAVTGTVTEAEIPLFYAVAMGVDAVAALAIGRAYDRFGLSVLLSVPLLGICIPFLAFGTDHALAFAAVVLWGAAMGAQETVLRAALADYTHISKRGTAYGVFNTVYGAAWFAGSAVIGWAYAFSIPYVIGFLVLMQVLALGAFAWMSRGFSSAAAS</sequence>
<feature type="transmembrane region" description="Helical" evidence="6">
    <location>
        <begin position="308"/>
        <end position="331"/>
    </location>
</feature>
<dbReference type="CDD" id="cd17370">
    <property type="entry name" value="MFS_MJ1317_like"/>
    <property type="match status" value="1"/>
</dbReference>
<feature type="transmembrane region" description="Helical" evidence="6">
    <location>
        <begin position="282"/>
        <end position="302"/>
    </location>
</feature>
<evidence type="ECO:0000256" key="3">
    <source>
        <dbReference type="ARBA" id="ARBA00022692"/>
    </source>
</evidence>
<proteinExistence type="predicted"/>
<keyword evidence="3 6" id="KW-0812">Transmembrane</keyword>
<evidence type="ECO:0000256" key="6">
    <source>
        <dbReference type="SAM" id="Phobius"/>
    </source>
</evidence>
<evidence type="ECO:0000256" key="2">
    <source>
        <dbReference type="ARBA" id="ARBA00022475"/>
    </source>
</evidence>
<dbReference type="SUPFAM" id="SSF103473">
    <property type="entry name" value="MFS general substrate transporter"/>
    <property type="match status" value="1"/>
</dbReference>
<dbReference type="Gene3D" id="1.20.1250.20">
    <property type="entry name" value="MFS general substrate transporter like domains"/>
    <property type="match status" value="2"/>
</dbReference>
<dbReference type="Pfam" id="PF07690">
    <property type="entry name" value="MFS_1"/>
    <property type="match status" value="1"/>
</dbReference>
<keyword evidence="5 6" id="KW-0472">Membrane</keyword>
<dbReference type="PROSITE" id="PS50850">
    <property type="entry name" value="MFS"/>
    <property type="match status" value="1"/>
</dbReference>
<feature type="domain" description="Major facilitator superfamily (MFS) profile" evidence="7">
    <location>
        <begin position="18"/>
        <end position="393"/>
    </location>
</feature>
<dbReference type="KEGG" id="mrc:R6Y96_09630"/>
<dbReference type="InterPro" id="IPR011701">
    <property type="entry name" value="MFS"/>
</dbReference>
<feature type="transmembrane region" description="Helical" evidence="6">
    <location>
        <begin position="176"/>
        <end position="195"/>
    </location>
</feature>
<dbReference type="GeneID" id="85733417"/>
<name>A0AAX4FUB5_9EURY</name>
<evidence type="ECO:0000313" key="9">
    <source>
        <dbReference type="Proteomes" id="UP001305652"/>
    </source>
</evidence>
<dbReference type="EMBL" id="CP137642">
    <property type="protein sequence ID" value="WOX57536.1"/>
    <property type="molecule type" value="Genomic_DNA"/>
</dbReference>
<protein>
    <submittedName>
        <fullName evidence="8">MFS transporter</fullName>
    </submittedName>
</protein>
<dbReference type="InterPro" id="IPR052425">
    <property type="entry name" value="Uncharacterized_MFS-type"/>
</dbReference>
<feature type="transmembrane region" description="Helical" evidence="6">
    <location>
        <begin position="48"/>
        <end position="70"/>
    </location>
</feature>
<feature type="transmembrane region" description="Helical" evidence="6">
    <location>
        <begin position="90"/>
        <end position="117"/>
    </location>
</feature>
<dbReference type="InterPro" id="IPR020846">
    <property type="entry name" value="MFS_dom"/>
</dbReference>
<feature type="transmembrane region" description="Helical" evidence="6">
    <location>
        <begin position="343"/>
        <end position="366"/>
    </location>
</feature>
<reference evidence="8 9" key="1">
    <citation type="submission" date="2023-10" db="EMBL/GenBank/DDBJ databases">
        <title>The complete genome sequence of Methanoculleus receptaculi DSM 18860.</title>
        <authorList>
            <person name="Lai S.-J."/>
            <person name="You Y.-T."/>
            <person name="Chen S.-C."/>
        </authorList>
    </citation>
    <scope>NUCLEOTIDE SEQUENCE [LARGE SCALE GENOMIC DNA]</scope>
    <source>
        <strain evidence="8 9">DSM 18860</strain>
    </source>
</reference>
<accession>A0AAX4FUB5</accession>
<evidence type="ECO:0000256" key="5">
    <source>
        <dbReference type="ARBA" id="ARBA00023136"/>
    </source>
</evidence>
<feature type="transmembrane region" description="Helical" evidence="6">
    <location>
        <begin position="259"/>
        <end position="275"/>
    </location>
</feature>
<keyword evidence="4 6" id="KW-1133">Transmembrane helix</keyword>
<dbReference type="PANTHER" id="PTHR42688">
    <property type="entry name" value="CONSERVED PROTEIN"/>
    <property type="match status" value="1"/>
</dbReference>
<dbReference type="AlphaFoldDB" id="A0AAX4FUB5"/>
<organism evidence="8 9">
    <name type="scientific">Methanoculleus receptaculi</name>
    <dbReference type="NCBI Taxonomy" id="394967"/>
    <lineage>
        <taxon>Archaea</taxon>
        <taxon>Methanobacteriati</taxon>
        <taxon>Methanobacteriota</taxon>
        <taxon>Stenosarchaea group</taxon>
        <taxon>Methanomicrobia</taxon>
        <taxon>Methanomicrobiales</taxon>
        <taxon>Methanomicrobiaceae</taxon>
        <taxon>Methanoculleus</taxon>
    </lineage>
</organism>
<evidence type="ECO:0000256" key="4">
    <source>
        <dbReference type="ARBA" id="ARBA00022989"/>
    </source>
</evidence>
<dbReference type="InterPro" id="IPR036259">
    <property type="entry name" value="MFS_trans_sf"/>
</dbReference>
<feature type="transmembrane region" description="Helical" evidence="6">
    <location>
        <begin position="17"/>
        <end position="36"/>
    </location>
</feature>
<keyword evidence="9" id="KW-1185">Reference proteome</keyword>
<dbReference type="PANTHER" id="PTHR42688:SF1">
    <property type="entry name" value="BLR5212 PROTEIN"/>
    <property type="match status" value="1"/>
</dbReference>
<dbReference type="GO" id="GO:0022857">
    <property type="term" value="F:transmembrane transporter activity"/>
    <property type="evidence" value="ECO:0007669"/>
    <property type="project" value="InterPro"/>
</dbReference>
<keyword evidence="2" id="KW-1003">Cell membrane</keyword>
<evidence type="ECO:0000259" key="7">
    <source>
        <dbReference type="PROSITE" id="PS50850"/>
    </source>
</evidence>
<feature type="transmembrane region" description="Helical" evidence="6">
    <location>
        <begin position="222"/>
        <end position="247"/>
    </location>
</feature>
<gene>
    <name evidence="8" type="ORF">R6Y96_09630</name>
</gene>
<evidence type="ECO:0000313" key="8">
    <source>
        <dbReference type="EMBL" id="WOX57536.1"/>
    </source>
</evidence>
<comment type="subcellular location">
    <subcellularLocation>
        <location evidence="1">Cell membrane</location>
        <topology evidence="1">Multi-pass membrane protein</topology>
    </subcellularLocation>
</comment>
<evidence type="ECO:0000256" key="1">
    <source>
        <dbReference type="ARBA" id="ARBA00004651"/>
    </source>
</evidence>
<dbReference type="Proteomes" id="UP001305652">
    <property type="component" value="Chromosome"/>
</dbReference>